<dbReference type="AlphaFoldDB" id="A0A9J7BSK3"/>
<gene>
    <name evidence="2" type="ORF">MOP44_06765</name>
</gene>
<dbReference type="PANTHER" id="PTHR34404">
    <property type="entry name" value="REGULATORY PROTEIN, FMDB FAMILY"/>
    <property type="match status" value="1"/>
</dbReference>
<dbReference type="KEGG" id="orp:MOP44_06765"/>
<name>A0A9J7BSK3_9BACT</name>
<dbReference type="InterPro" id="IPR013429">
    <property type="entry name" value="Regulatory_FmdB_Zinc_ribbon"/>
</dbReference>
<feature type="domain" description="Putative regulatory protein FmdB zinc ribbon" evidence="1">
    <location>
        <begin position="1"/>
        <end position="41"/>
    </location>
</feature>
<dbReference type="RefSeq" id="WP_260795222.1">
    <property type="nucleotide sequence ID" value="NZ_CP093313.1"/>
</dbReference>
<evidence type="ECO:0000313" key="2">
    <source>
        <dbReference type="EMBL" id="UWZ85640.1"/>
    </source>
</evidence>
<keyword evidence="3" id="KW-1185">Reference proteome</keyword>
<dbReference type="NCBIfam" id="TIGR02605">
    <property type="entry name" value="CxxC_CxxC_SSSS"/>
    <property type="match status" value="1"/>
</dbReference>
<dbReference type="Pfam" id="PF09723">
    <property type="entry name" value="Zn_ribbon_8"/>
    <property type="match status" value="1"/>
</dbReference>
<evidence type="ECO:0000313" key="3">
    <source>
        <dbReference type="Proteomes" id="UP001059380"/>
    </source>
</evidence>
<evidence type="ECO:0000259" key="1">
    <source>
        <dbReference type="SMART" id="SM00834"/>
    </source>
</evidence>
<proteinExistence type="predicted"/>
<sequence>MPAYEYSCRDCGAHFERRQKMSEPEISSCPSCGGAVKRLISGGAGAITKGASASAARPCGMGGGACEMPTQMGCGGGCACAH</sequence>
<dbReference type="Proteomes" id="UP001059380">
    <property type="component" value="Chromosome"/>
</dbReference>
<dbReference type="PANTHER" id="PTHR34404:SF1">
    <property type="entry name" value="REGULATORY PROTEIN, FMDB FAMILY"/>
    <property type="match status" value="1"/>
</dbReference>
<dbReference type="EMBL" id="CP093313">
    <property type="protein sequence ID" value="UWZ85640.1"/>
    <property type="molecule type" value="Genomic_DNA"/>
</dbReference>
<protein>
    <submittedName>
        <fullName evidence="2">Zinc ribbon domain-containing protein</fullName>
    </submittedName>
</protein>
<dbReference type="SMART" id="SM00834">
    <property type="entry name" value="CxxC_CXXC_SSSS"/>
    <property type="match status" value="1"/>
</dbReference>
<organism evidence="2 3">
    <name type="scientific">Occallatibacter riparius</name>
    <dbReference type="NCBI Taxonomy" id="1002689"/>
    <lineage>
        <taxon>Bacteria</taxon>
        <taxon>Pseudomonadati</taxon>
        <taxon>Acidobacteriota</taxon>
        <taxon>Terriglobia</taxon>
        <taxon>Terriglobales</taxon>
        <taxon>Acidobacteriaceae</taxon>
        <taxon>Occallatibacter</taxon>
    </lineage>
</organism>
<accession>A0A9J7BSK3</accession>
<reference evidence="2" key="1">
    <citation type="submission" date="2021-04" db="EMBL/GenBank/DDBJ databases">
        <title>Phylogenetic analysis of Acidobacteriaceae.</title>
        <authorList>
            <person name="Qiu L."/>
            <person name="Zhang Q."/>
        </authorList>
    </citation>
    <scope>NUCLEOTIDE SEQUENCE</scope>
    <source>
        <strain evidence="2">DSM 25168</strain>
    </source>
</reference>